<protein>
    <submittedName>
        <fullName evidence="2">Uncharacterized protein</fullName>
    </submittedName>
</protein>
<sequence length="256" mass="27831">MEIRTEVLPVGRIQDYRSGTSVCMLCQVYVKDVLYPAGGPTTSRPSGSSISMFHVLSAGKFPNERDDPTWSFAHPGNRICPLVVGKLDDPLRFEKLPEWIRQADKSGSEFLSVSPNLLAHQTSSTNGNHSRIERHSQGRAPQPASSKQHLVLGETRIILSPLALVSQAEVLTWGLALGSKADAGASGATVAETRYNLAKDIRGLSFLMRRFPDVQLNQLQTTKDSVQFPRGVGFATDVTEATGRSNTVTSNATKPE</sequence>
<dbReference type="Proteomes" id="UP000000724">
    <property type="component" value="Contig Pc00c12"/>
</dbReference>
<dbReference type="VEuPathDB" id="FungiDB:PCH_Pc12g02030"/>
<feature type="region of interest" description="Disordered" evidence="1">
    <location>
        <begin position="121"/>
        <end position="145"/>
    </location>
</feature>
<keyword evidence="3" id="KW-1185">Reference proteome</keyword>
<dbReference type="EMBL" id="AM920427">
    <property type="protein sequence ID" value="CAP79830.1"/>
    <property type="molecule type" value="Genomic_DNA"/>
</dbReference>
<name>B6GZE5_PENRW</name>
<dbReference type="AlphaFoldDB" id="B6GZE5"/>
<gene>
    <name evidence="2" type="ORF">Pc12g02030</name>
    <name evidence="2" type="ORF">PCH_Pc12g02030</name>
</gene>
<reference evidence="2 3" key="1">
    <citation type="journal article" date="2008" name="Nat. Biotechnol.">
        <title>Genome sequencing and analysis of the filamentous fungus Penicillium chrysogenum.</title>
        <authorList>
            <person name="van den Berg M.A."/>
            <person name="Albang R."/>
            <person name="Albermann K."/>
            <person name="Badger J.H."/>
            <person name="Daran J.-M."/>
            <person name="Driessen A.J.M."/>
            <person name="Garcia-Estrada C."/>
            <person name="Fedorova N.D."/>
            <person name="Harris D.M."/>
            <person name="Heijne W.H.M."/>
            <person name="Joardar V.S."/>
            <person name="Kiel J.A.K.W."/>
            <person name="Kovalchuk A."/>
            <person name="Martin J.F."/>
            <person name="Nierman W.C."/>
            <person name="Nijland J.G."/>
            <person name="Pronk J.T."/>
            <person name="Roubos J.A."/>
            <person name="van der Klei I.J."/>
            <person name="van Peij N.N.M.E."/>
            <person name="Veenhuis M."/>
            <person name="von Doehren H."/>
            <person name="Wagner C."/>
            <person name="Wortman J.R."/>
            <person name="Bovenberg R.A.L."/>
        </authorList>
    </citation>
    <scope>NUCLEOTIDE SEQUENCE [LARGE SCALE GENOMIC DNA]</scope>
    <source>
        <strain evidence="3">ATCC 28089 / DSM 1075 / NRRL 1951 / Wisconsin 54-1255</strain>
    </source>
</reference>
<organism evidence="2 3">
    <name type="scientific">Penicillium rubens (strain ATCC 28089 / DSM 1075 / NRRL 1951 / Wisconsin 54-1255)</name>
    <name type="common">Penicillium chrysogenum</name>
    <dbReference type="NCBI Taxonomy" id="500485"/>
    <lineage>
        <taxon>Eukaryota</taxon>
        <taxon>Fungi</taxon>
        <taxon>Dikarya</taxon>
        <taxon>Ascomycota</taxon>
        <taxon>Pezizomycotina</taxon>
        <taxon>Eurotiomycetes</taxon>
        <taxon>Eurotiomycetidae</taxon>
        <taxon>Eurotiales</taxon>
        <taxon>Aspergillaceae</taxon>
        <taxon>Penicillium</taxon>
        <taxon>Penicillium chrysogenum species complex</taxon>
    </lineage>
</organism>
<evidence type="ECO:0000313" key="2">
    <source>
        <dbReference type="EMBL" id="CAP79830.1"/>
    </source>
</evidence>
<accession>B6GZE5</accession>
<evidence type="ECO:0000313" key="3">
    <source>
        <dbReference type="Proteomes" id="UP000000724"/>
    </source>
</evidence>
<evidence type="ECO:0000256" key="1">
    <source>
        <dbReference type="SAM" id="MobiDB-lite"/>
    </source>
</evidence>
<proteinExistence type="predicted"/>
<dbReference type="HOGENOM" id="CLU_1086256_0_0_1"/>